<feature type="transmembrane region" description="Helical" evidence="7">
    <location>
        <begin position="170"/>
        <end position="198"/>
    </location>
</feature>
<evidence type="ECO:0000259" key="8">
    <source>
        <dbReference type="Pfam" id="PF03600"/>
    </source>
</evidence>
<proteinExistence type="predicted"/>
<accession>A0A212KMM8</accession>
<dbReference type="PANTHER" id="PTHR43302">
    <property type="entry name" value="TRANSPORTER ARSB-RELATED"/>
    <property type="match status" value="1"/>
</dbReference>
<feature type="transmembrane region" description="Helical" evidence="7">
    <location>
        <begin position="96"/>
        <end position="126"/>
    </location>
</feature>
<evidence type="ECO:0000256" key="5">
    <source>
        <dbReference type="ARBA" id="ARBA00022989"/>
    </source>
</evidence>
<feature type="transmembrane region" description="Helical" evidence="7">
    <location>
        <begin position="270"/>
        <end position="289"/>
    </location>
</feature>
<comment type="subcellular location">
    <subcellularLocation>
        <location evidence="1">Cell membrane</location>
        <topology evidence="1">Multi-pass membrane protein</topology>
    </subcellularLocation>
</comment>
<feature type="transmembrane region" description="Helical" evidence="7">
    <location>
        <begin position="31"/>
        <end position="48"/>
    </location>
</feature>
<evidence type="ECO:0000256" key="4">
    <source>
        <dbReference type="ARBA" id="ARBA00022692"/>
    </source>
</evidence>
<dbReference type="InterPro" id="IPR004680">
    <property type="entry name" value="Cit_transptr-like_dom"/>
</dbReference>
<evidence type="ECO:0000256" key="7">
    <source>
        <dbReference type="SAM" id="Phobius"/>
    </source>
</evidence>
<sequence>MWVEVAVAVAFVAVYVGMGLGRWPGLAIDRTGVGLVGAVFVFAIGAVDGQGILRAVNFSVLAVLFALMVVSAQVEACGFFAWSGRRLAGARVSPPLLLGLVVLVSGGLSALLTNDVVVWALVPVVLQGVRARGLDARPFVIAIACAANAGSAATLIGNPQNLLIAHVGGLTFWSFLAACAVPALAALALVWGVSVLVWRGRWRAEAGAVPAAAPLDRRRAAKALAAGLGLIAVFSLPVEHAPWALAVAAALLLNRRLGTPRMLGMVDWHLLLLFTCLFVVTGALVQSGLIDHALPGVARSVGHPPVALLLSLVGSNAIGNVPLVTAILGLAPDLGPEALVRLAVFSTLAGNLLVVGSMANIIAVERAGDAGVRVGFLDYARVGAPVTVLSLACAYIWFGW</sequence>
<evidence type="ECO:0000313" key="9">
    <source>
        <dbReference type="EMBL" id="SBW12976.1"/>
    </source>
</evidence>
<keyword evidence="6 7" id="KW-0472">Membrane</keyword>
<feature type="transmembrane region" description="Helical" evidence="7">
    <location>
        <begin position="138"/>
        <end position="158"/>
    </location>
</feature>
<feature type="transmembrane region" description="Helical" evidence="7">
    <location>
        <begin position="338"/>
        <end position="359"/>
    </location>
</feature>
<organism evidence="9">
    <name type="scientific">uncultured Alphaproteobacteria bacterium</name>
    <dbReference type="NCBI Taxonomy" id="91750"/>
    <lineage>
        <taxon>Bacteria</taxon>
        <taxon>Pseudomonadati</taxon>
        <taxon>Pseudomonadota</taxon>
        <taxon>Alphaproteobacteria</taxon>
        <taxon>environmental samples</taxon>
    </lineage>
</organism>
<keyword evidence="4 7" id="KW-0812">Transmembrane</keyword>
<evidence type="ECO:0000256" key="2">
    <source>
        <dbReference type="ARBA" id="ARBA00022448"/>
    </source>
</evidence>
<feature type="domain" description="Citrate transporter-like" evidence="8">
    <location>
        <begin position="28"/>
        <end position="339"/>
    </location>
</feature>
<dbReference type="GO" id="GO:0055085">
    <property type="term" value="P:transmembrane transport"/>
    <property type="evidence" value="ECO:0007669"/>
    <property type="project" value="InterPro"/>
</dbReference>
<reference evidence="9" key="1">
    <citation type="submission" date="2016-04" db="EMBL/GenBank/DDBJ databases">
        <authorList>
            <person name="Evans L.H."/>
            <person name="Alamgir A."/>
            <person name="Owens N."/>
            <person name="Weber N.D."/>
            <person name="Virtaneva K."/>
            <person name="Barbian K."/>
            <person name="Babar A."/>
            <person name="Rosenke K."/>
        </authorList>
    </citation>
    <scope>NUCLEOTIDE SEQUENCE</scope>
    <source>
        <strain evidence="9">86</strain>
    </source>
</reference>
<keyword evidence="3" id="KW-1003">Cell membrane</keyword>
<dbReference type="GO" id="GO:0005886">
    <property type="term" value="C:plasma membrane"/>
    <property type="evidence" value="ECO:0007669"/>
    <property type="project" value="UniProtKB-SubCell"/>
</dbReference>
<gene>
    <name evidence="9" type="ORF">KL86APRO_30467</name>
</gene>
<keyword evidence="2" id="KW-0813">Transport</keyword>
<evidence type="ECO:0000256" key="6">
    <source>
        <dbReference type="ARBA" id="ARBA00023136"/>
    </source>
</evidence>
<dbReference type="EMBL" id="FLUO01000003">
    <property type="protein sequence ID" value="SBW12976.1"/>
    <property type="molecule type" value="Genomic_DNA"/>
</dbReference>
<evidence type="ECO:0000256" key="3">
    <source>
        <dbReference type="ARBA" id="ARBA00022475"/>
    </source>
</evidence>
<feature type="transmembrane region" description="Helical" evidence="7">
    <location>
        <begin position="60"/>
        <end position="84"/>
    </location>
</feature>
<dbReference type="AlphaFoldDB" id="A0A212KMM8"/>
<protein>
    <submittedName>
        <fullName evidence="9">Putative anion transporter</fullName>
    </submittedName>
</protein>
<name>A0A212KMM8_9PROT</name>
<dbReference type="Pfam" id="PF03600">
    <property type="entry name" value="CitMHS"/>
    <property type="match status" value="1"/>
</dbReference>
<feature type="transmembrane region" description="Helical" evidence="7">
    <location>
        <begin position="309"/>
        <end position="331"/>
    </location>
</feature>
<dbReference type="PANTHER" id="PTHR43302:SF5">
    <property type="entry name" value="TRANSPORTER ARSB-RELATED"/>
    <property type="match status" value="1"/>
</dbReference>
<feature type="transmembrane region" description="Helical" evidence="7">
    <location>
        <begin position="379"/>
        <end position="398"/>
    </location>
</feature>
<keyword evidence="5 7" id="KW-1133">Transmembrane helix</keyword>
<evidence type="ECO:0000256" key="1">
    <source>
        <dbReference type="ARBA" id="ARBA00004651"/>
    </source>
</evidence>